<dbReference type="InterPro" id="IPR001584">
    <property type="entry name" value="Integrase_cat-core"/>
</dbReference>
<dbReference type="EMBL" id="NUWJ01000187">
    <property type="protein sequence ID" value="PFK14270.1"/>
    <property type="molecule type" value="Genomic_DNA"/>
</dbReference>
<dbReference type="RefSeq" id="WP_098583926.1">
    <property type="nucleotide sequence ID" value="NZ_NUWJ01000187.1"/>
</dbReference>
<dbReference type="GO" id="GO:0015074">
    <property type="term" value="P:DNA integration"/>
    <property type="evidence" value="ECO:0007669"/>
    <property type="project" value="InterPro"/>
</dbReference>
<dbReference type="AlphaFoldDB" id="A0A9X6WXT3"/>
<evidence type="ECO:0000313" key="2">
    <source>
        <dbReference type="EMBL" id="PFK14270.1"/>
    </source>
</evidence>
<dbReference type="Pfam" id="PF13333">
    <property type="entry name" value="rve_2"/>
    <property type="match status" value="1"/>
</dbReference>
<organism evidence="2 3">
    <name type="scientific">Bacillus cereus</name>
    <dbReference type="NCBI Taxonomy" id="1396"/>
    <lineage>
        <taxon>Bacteria</taxon>
        <taxon>Bacillati</taxon>
        <taxon>Bacillota</taxon>
        <taxon>Bacilli</taxon>
        <taxon>Bacillales</taxon>
        <taxon>Bacillaceae</taxon>
        <taxon>Bacillus</taxon>
        <taxon>Bacillus cereus group</taxon>
    </lineage>
</organism>
<gene>
    <name evidence="2" type="ORF">COI98_20560</name>
</gene>
<feature type="domain" description="Integrase catalytic" evidence="1">
    <location>
        <begin position="12"/>
        <end position="42"/>
    </location>
</feature>
<dbReference type="Proteomes" id="UP000224413">
    <property type="component" value="Unassembled WGS sequence"/>
</dbReference>
<evidence type="ECO:0000259" key="1">
    <source>
        <dbReference type="Pfam" id="PF13333"/>
    </source>
</evidence>
<proteinExistence type="predicted"/>
<name>A0A9X6WXT3_BACCE</name>
<accession>A0A9X6WXT3</accession>
<comment type="caution">
    <text evidence="2">The sequence shown here is derived from an EMBL/GenBank/DDBJ whole genome shotgun (WGS) entry which is preliminary data.</text>
</comment>
<evidence type="ECO:0000313" key="3">
    <source>
        <dbReference type="Proteomes" id="UP000224413"/>
    </source>
</evidence>
<reference evidence="2 3" key="1">
    <citation type="submission" date="2017-09" db="EMBL/GenBank/DDBJ databases">
        <title>Large-scale bioinformatics analysis of Bacillus genomes uncovers conserved roles of natural products in bacterial physiology.</title>
        <authorList>
            <consortium name="Agbiome Team Llc"/>
            <person name="Bleich R.M."/>
            <person name="Grubbs K.J."/>
            <person name="Santa Maria K.C."/>
            <person name="Allen S.E."/>
            <person name="Farag S."/>
            <person name="Shank E.A."/>
            <person name="Bowers A."/>
        </authorList>
    </citation>
    <scope>NUCLEOTIDE SEQUENCE [LARGE SCALE GENOMIC DNA]</scope>
    <source>
        <strain evidence="2 3">AFS083741</strain>
    </source>
</reference>
<protein>
    <recommendedName>
        <fullName evidence="1">Integrase catalytic domain-containing protein</fullName>
    </recommendedName>
</protein>
<sequence length="65" mass="7827">MTHISRVSPVPYKAKCFYLYSFKTADEVKEAVHHYIYVYNQQESPKNETISVHTDIELRLFHFIY</sequence>